<dbReference type="Gene3D" id="3.40.50.720">
    <property type="entry name" value="NAD(P)-binding Rossmann-like Domain"/>
    <property type="match status" value="1"/>
</dbReference>
<gene>
    <name evidence="4" type="ORF">FHL15_005397</name>
</gene>
<evidence type="ECO:0000256" key="1">
    <source>
        <dbReference type="ARBA" id="ARBA00006484"/>
    </source>
</evidence>
<dbReference type="GO" id="GO:0015969">
    <property type="term" value="P:guanosine tetraphosphate metabolic process"/>
    <property type="evidence" value="ECO:0007669"/>
    <property type="project" value="InterPro"/>
</dbReference>
<dbReference type="Gene3D" id="3.30.460.10">
    <property type="entry name" value="Beta Polymerase, domain 2"/>
    <property type="match status" value="1"/>
</dbReference>
<dbReference type="GO" id="GO:0005811">
    <property type="term" value="C:lipid droplet"/>
    <property type="evidence" value="ECO:0007669"/>
    <property type="project" value="TreeGrafter"/>
</dbReference>
<dbReference type="InterPro" id="IPR002347">
    <property type="entry name" value="SDR_fam"/>
</dbReference>
<name>A0A553I0K5_9PEZI</name>
<dbReference type="GO" id="GO:0000140">
    <property type="term" value="F:acylglycerone-phosphate reductase (NADP+) activity"/>
    <property type="evidence" value="ECO:0007669"/>
    <property type="project" value="TreeGrafter"/>
</dbReference>
<dbReference type="PRINTS" id="PR00081">
    <property type="entry name" value="GDHRDH"/>
</dbReference>
<accession>A0A553I0K5</accession>
<dbReference type="SMART" id="SM00954">
    <property type="entry name" value="RelA_SpoT"/>
    <property type="match status" value="1"/>
</dbReference>
<dbReference type="InterPro" id="IPR043519">
    <property type="entry name" value="NT_sf"/>
</dbReference>
<keyword evidence="2" id="KW-0560">Oxidoreductase</keyword>
<dbReference type="InterPro" id="IPR036291">
    <property type="entry name" value="NAD(P)-bd_dom_sf"/>
</dbReference>
<dbReference type="GO" id="GO:0019433">
    <property type="term" value="P:triglyceride catabolic process"/>
    <property type="evidence" value="ECO:0007669"/>
    <property type="project" value="TreeGrafter"/>
</dbReference>
<dbReference type="STRING" id="2512241.A0A553I0K5"/>
<dbReference type="EMBL" id="VFLP01000027">
    <property type="protein sequence ID" value="TRX93721.1"/>
    <property type="molecule type" value="Genomic_DNA"/>
</dbReference>
<dbReference type="AlphaFoldDB" id="A0A553I0K5"/>
<dbReference type="PANTHER" id="PTHR44169">
    <property type="entry name" value="NADPH-DEPENDENT 1-ACYLDIHYDROXYACETONE PHOSPHATE REDUCTASE"/>
    <property type="match status" value="1"/>
</dbReference>
<dbReference type="Pfam" id="PF00106">
    <property type="entry name" value="adh_short"/>
    <property type="match status" value="1"/>
</dbReference>
<dbReference type="SUPFAM" id="SSF51735">
    <property type="entry name" value="NAD(P)-binding Rossmann-fold domains"/>
    <property type="match status" value="1"/>
</dbReference>
<dbReference type="GO" id="GO:0005783">
    <property type="term" value="C:endoplasmic reticulum"/>
    <property type="evidence" value="ECO:0007669"/>
    <property type="project" value="TreeGrafter"/>
</dbReference>
<proteinExistence type="inferred from homology"/>
<evidence type="ECO:0000313" key="5">
    <source>
        <dbReference type="Proteomes" id="UP000319160"/>
    </source>
</evidence>
<sequence>MTSQKTVLITGCSDGGIGSALAATFQQRGFHVFATARDPFKMNDLKGLPNVSFLTLDVVNQDHITAAVEAVSKHTGHGSLDCLINNAGRNHFMPMLDESLDAIRGIFEINFIGPIALTKAFAPMLLKAKGTAVFITSTSGHLNIPYMGTYAASKMSTEIAAETLRLEMAPFGVNVLEVVTGAVKSMGQTYFGDFKLPQQSSPNYVVVSRLDPTLYCRPALFTEPIISGRAQGNDGLPRMDTLEYAKAVVHEIMERTPGRVWYGGFADRVKMSTTATSVPQSTMLIRGLVGFASLTVAMMVATSTDHVSERCPDYKVVRVTDQPTGSASGEGGSPFAVAKARPKGHTARMASDLINDFVESYERELDFYTLVASLAEERCRQALANNGIPAIVTSRAKRPDRLAEKIKNRNAEKQYKTHQDIRKDLVDLSGVRIALYFPSQEAQVAMLLPKLFIVKEVKKLGSTTAHALEPGNQSSLPETTYHNQFAGYRATHLRVELGADSLASDRRRYGSAMIEIQVASLLMHAWSEVNHDLAYKTLNGNLSDAEVRMLDGINGLVRTGEIMLNQVRSSMESRIATQSKPFTNYFELGAFVQQYAPYDASNGKYRMGSLSWLLYVTKHLGIDNPQALTKRLSAWKLSVGDTMRYPVVQSILDFLFTSLKKTNTNSPSSPFLLESLNNELAAKSSRVTTMAVACRILAYACDSSVVGDEKGNVNISFPSEYNFLLDKGYLNLEGTLAVLEDEQDSLQETVTKFWSWFAESDDPQLRVALGIGRTRGGNHAKELLQ</sequence>
<dbReference type="OrthoDB" id="4719016at2759"/>
<evidence type="ECO:0000313" key="4">
    <source>
        <dbReference type="EMBL" id="TRX93721.1"/>
    </source>
</evidence>
<dbReference type="GO" id="GO:0004806">
    <property type="term" value="F:triacylglycerol lipase activity"/>
    <property type="evidence" value="ECO:0007669"/>
    <property type="project" value="TreeGrafter"/>
</dbReference>
<comment type="caution">
    <text evidence="4">The sequence shown here is derived from an EMBL/GenBank/DDBJ whole genome shotgun (WGS) entry which is preliminary data.</text>
</comment>
<evidence type="ECO:0000259" key="3">
    <source>
        <dbReference type="SMART" id="SM00954"/>
    </source>
</evidence>
<keyword evidence="5" id="KW-1185">Reference proteome</keyword>
<dbReference type="CDD" id="cd05399">
    <property type="entry name" value="NT_Rel-Spo_like"/>
    <property type="match status" value="1"/>
</dbReference>
<feature type="domain" description="RelA/SpoT" evidence="3">
    <location>
        <begin position="394"/>
        <end position="541"/>
    </location>
</feature>
<dbReference type="SUPFAM" id="SSF81301">
    <property type="entry name" value="Nucleotidyltransferase"/>
    <property type="match status" value="1"/>
</dbReference>
<comment type="similarity">
    <text evidence="1">Belongs to the short-chain dehydrogenases/reductases (SDR) family.</text>
</comment>
<dbReference type="InterPro" id="IPR007685">
    <property type="entry name" value="RelA_SpoT"/>
</dbReference>
<reference evidence="5" key="1">
    <citation type="submission" date="2019-06" db="EMBL/GenBank/DDBJ databases">
        <title>Draft genome sequence of the griseofulvin-producing fungus Xylaria cubensis strain G536.</title>
        <authorList>
            <person name="Mead M.E."/>
            <person name="Raja H.A."/>
            <person name="Steenwyk J.L."/>
            <person name="Knowles S.L."/>
            <person name="Oberlies N.H."/>
            <person name="Rokas A."/>
        </authorList>
    </citation>
    <scope>NUCLEOTIDE SEQUENCE [LARGE SCALE GENOMIC DNA]</scope>
    <source>
        <strain evidence="5">G536</strain>
    </source>
</reference>
<dbReference type="PANTHER" id="PTHR44169:SF6">
    <property type="entry name" value="NADPH-DEPENDENT 1-ACYLDIHYDROXYACETONE PHOSPHATE REDUCTASE"/>
    <property type="match status" value="1"/>
</dbReference>
<organism evidence="4 5">
    <name type="scientific">Xylaria flabelliformis</name>
    <dbReference type="NCBI Taxonomy" id="2512241"/>
    <lineage>
        <taxon>Eukaryota</taxon>
        <taxon>Fungi</taxon>
        <taxon>Dikarya</taxon>
        <taxon>Ascomycota</taxon>
        <taxon>Pezizomycotina</taxon>
        <taxon>Sordariomycetes</taxon>
        <taxon>Xylariomycetidae</taxon>
        <taxon>Xylariales</taxon>
        <taxon>Xylariaceae</taxon>
        <taxon>Xylaria</taxon>
    </lineage>
</organism>
<dbReference type="Pfam" id="PF04607">
    <property type="entry name" value="RelA_SpoT"/>
    <property type="match status" value="1"/>
</dbReference>
<dbReference type="GO" id="GO:0006654">
    <property type="term" value="P:phosphatidic acid biosynthetic process"/>
    <property type="evidence" value="ECO:0007669"/>
    <property type="project" value="TreeGrafter"/>
</dbReference>
<evidence type="ECO:0000256" key="2">
    <source>
        <dbReference type="ARBA" id="ARBA00023002"/>
    </source>
</evidence>
<dbReference type="Proteomes" id="UP000319160">
    <property type="component" value="Unassembled WGS sequence"/>
</dbReference>
<protein>
    <recommendedName>
        <fullName evidence="3">RelA/SpoT domain-containing protein</fullName>
    </recommendedName>
</protein>